<feature type="domain" description="SET" evidence="1">
    <location>
        <begin position="30"/>
        <end position="73"/>
    </location>
</feature>
<organism evidence="2 3">
    <name type="scientific">Anopheles stephensi</name>
    <name type="common">Indo-Pakistan malaria mosquito</name>
    <dbReference type="NCBI Taxonomy" id="30069"/>
    <lineage>
        <taxon>Eukaryota</taxon>
        <taxon>Metazoa</taxon>
        <taxon>Ecdysozoa</taxon>
        <taxon>Arthropoda</taxon>
        <taxon>Hexapoda</taxon>
        <taxon>Insecta</taxon>
        <taxon>Pterygota</taxon>
        <taxon>Neoptera</taxon>
        <taxon>Endopterygota</taxon>
        <taxon>Diptera</taxon>
        <taxon>Nematocera</taxon>
        <taxon>Culicoidea</taxon>
        <taxon>Culicidae</taxon>
        <taxon>Anophelinae</taxon>
        <taxon>Anopheles</taxon>
    </lineage>
</organism>
<dbReference type="STRING" id="30069.A0A182YE95"/>
<dbReference type="AlphaFoldDB" id="A0A182YE95"/>
<reference evidence="3" key="1">
    <citation type="journal article" date="2014" name="Genome Biol.">
        <title>Genome analysis of a major urban malaria vector mosquito, Anopheles stephensi.</title>
        <authorList>
            <person name="Jiang X."/>
            <person name="Peery A."/>
            <person name="Hall A.B."/>
            <person name="Sharma A."/>
            <person name="Chen X.G."/>
            <person name="Waterhouse R.M."/>
            <person name="Komissarov A."/>
            <person name="Riehle M.M."/>
            <person name="Shouche Y."/>
            <person name="Sharakhova M.V."/>
            <person name="Lawson D."/>
            <person name="Pakpour N."/>
            <person name="Arensburger P."/>
            <person name="Davidson V.L."/>
            <person name="Eiglmeier K."/>
            <person name="Emrich S."/>
            <person name="George P."/>
            <person name="Kennedy R.C."/>
            <person name="Mane S.P."/>
            <person name="Maslen G."/>
            <person name="Oringanje C."/>
            <person name="Qi Y."/>
            <person name="Settlage R."/>
            <person name="Tojo M."/>
            <person name="Tubio J.M."/>
            <person name="Unger M.F."/>
            <person name="Wang B."/>
            <person name="Vernick K.D."/>
            <person name="Ribeiro J.M."/>
            <person name="James A.A."/>
            <person name="Michel K."/>
            <person name="Riehle M.A."/>
            <person name="Luckhart S."/>
            <person name="Sharakhov I.V."/>
            <person name="Tu Z."/>
        </authorList>
    </citation>
    <scope>NUCLEOTIDE SEQUENCE [LARGE SCALE GENOMIC DNA]</scope>
    <source>
        <strain evidence="3">Indian</strain>
    </source>
</reference>
<dbReference type="GO" id="GO:0008276">
    <property type="term" value="F:protein methyltransferase activity"/>
    <property type="evidence" value="ECO:0007669"/>
    <property type="project" value="UniProtKB-ARBA"/>
</dbReference>
<keyword evidence="3" id="KW-1185">Reference proteome</keyword>
<name>A0A182YE95_ANOST</name>
<dbReference type="EnsemblMetazoa" id="ASTEI06781-RA">
    <property type="protein sequence ID" value="ASTEI06781-PA"/>
    <property type="gene ID" value="ASTEI06781"/>
</dbReference>
<reference evidence="2" key="2">
    <citation type="submission" date="2020-05" db="UniProtKB">
        <authorList>
            <consortium name="EnsemblMetazoa"/>
        </authorList>
    </citation>
    <scope>IDENTIFICATION</scope>
    <source>
        <strain evidence="2">Indian</strain>
    </source>
</reference>
<dbReference type="Pfam" id="PF00856">
    <property type="entry name" value="SET"/>
    <property type="match status" value="1"/>
</dbReference>
<evidence type="ECO:0000259" key="1">
    <source>
        <dbReference type="Pfam" id="PF00856"/>
    </source>
</evidence>
<dbReference type="GO" id="GO:0008757">
    <property type="term" value="F:S-adenosylmethionine-dependent methyltransferase activity"/>
    <property type="evidence" value="ECO:0007669"/>
    <property type="project" value="UniProtKB-ARBA"/>
</dbReference>
<dbReference type="InterPro" id="IPR046341">
    <property type="entry name" value="SET_dom_sf"/>
</dbReference>
<accession>A0A182YE95</accession>
<dbReference type="VEuPathDB" id="VectorBase:ASTEI06781"/>
<dbReference type="Gene3D" id="2.170.270.10">
    <property type="entry name" value="SET domain"/>
    <property type="match status" value="1"/>
</dbReference>
<dbReference type="VEuPathDB" id="VectorBase:ASTE011070"/>
<dbReference type="CDD" id="cd20071">
    <property type="entry name" value="SET_SMYD"/>
    <property type="match status" value="1"/>
</dbReference>
<evidence type="ECO:0000313" key="2">
    <source>
        <dbReference type="EnsemblMetazoa" id="ASTEI06781-PA"/>
    </source>
</evidence>
<dbReference type="Proteomes" id="UP000076408">
    <property type="component" value="Unassembled WGS sequence"/>
</dbReference>
<dbReference type="VEuPathDB" id="VectorBase:ASTEI20_035431"/>
<proteinExistence type="predicted"/>
<evidence type="ECO:0000313" key="3">
    <source>
        <dbReference type="Proteomes" id="UP000076408"/>
    </source>
</evidence>
<dbReference type="PANTHER" id="PTHR47111">
    <property type="entry name" value="BCDNA.LD29892"/>
    <property type="match status" value="1"/>
</dbReference>
<protein>
    <submittedName>
        <fullName evidence="2">SET domain-containing protein</fullName>
    </submittedName>
</protein>
<dbReference type="InterPro" id="IPR001214">
    <property type="entry name" value="SET_dom"/>
</dbReference>
<dbReference type="SUPFAM" id="SSF82199">
    <property type="entry name" value="SET domain"/>
    <property type="match status" value="1"/>
</dbReference>
<sequence>MDQVVTRVERSEGEGEEEYTPSFETFAIGYFPLMSMLNHSCVPNVMRLALNDGRSALVVTKPVDAGEQLFESYFSRDMLDNPVLAFYMEKYYKFICQCAACEIPDGDCYCLANRNDMRFLQKVIMTKPASKRLKPLVTCMNEPGRWYPANELAPLQLYLMRLLIAMYSAPPTVLLFVEGTLRKHAPLKAVIN</sequence>
<dbReference type="PANTHER" id="PTHR47111:SF1">
    <property type="entry name" value="SET AND MYND DOMAIN-CONTAINING PROTEIN 4"/>
    <property type="match status" value="1"/>
</dbReference>
<dbReference type="GO" id="GO:0008170">
    <property type="term" value="F:N-methyltransferase activity"/>
    <property type="evidence" value="ECO:0007669"/>
    <property type="project" value="UniProtKB-ARBA"/>
</dbReference>